<accession>A0AAD2BUL8</accession>
<sequence length="41" mass="4162">MNNQVDGGEFADSEGGIDVAESGFDPSEFSDSPEPVAATGE</sequence>
<organism evidence="2 3">
    <name type="scientific">Ralstonia thomasii</name>
    <dbReference type="NCBI Taxonomy" id="3058596"/>
    <lineage>
        <taxon>Bacteria</taxon>
        <taxon>Pseudomonadati</taxon>
        <taxon>Pseudomonadota</taxon>
        <taxon>Betaproteobacteria</taxon>
        <taxon>Burkholderiales</taxon>
        <taxon>Burkholderiaceae</taxon>
        <taxon>Ralstonia</taxon>
    </lineage>
</organism>
<feature type="region of interest" description="Disordered" evidence="1">
    <location>
        <begin position="1"/>
        <end position="41"/>
    </location>
</feature>
<proteinExistence type="predicted"/>
<reference evidence="2" key="1">
    <citation type="submission" date="2023-07" db="EMBL/GenBank/DDBJ databases">
        <authorList>
            <person name="Peeters C."/>
        </authorList>
    </citation>
    <scope>NUCLEOTIDE SEQUENCE</scope>
    <source>
        <strain evidence="2">R-77560</strain>
    </source>
</reference>
<evidence type="ECO:0000256" key="1">
    <source>
        <dbReference type="SAM" id="MobiDB-lite"/>
    </source>
</evidence>
<protein>
    <submittedName>
        <fullName evidence="2">Uncharacterized protein</fullName>
    </submittedName>
</protein>
<dbReference type="AlphaFoldDB" id="A0AAD2BUL8"/>
<gene>
    <name evidence="2" type="ORF">R77560_04589</name>
</gene>
<dbReference type="EMBL" id="CATZAZ010000017">
    <property type="protein sequence ID" value="CAJ0807537.1"/>
    <property type="molecule type" value="Genomic_DNA"/>
</dbReference>
<evidence type="ECO:0000313" key="2">
    <source>
        <dbReference type="EMBL" id="CAJ0807537.1"/>
    </source>
</evidence>
<comment type="caution">
    <text evidence="2">The sequence shown here is derived from an EMBL/GenBank/DDBJ whole genome shotgun (WGS) entry which is preliminary data.</text>
</comment>
<dbReference type="Proteomes" id="UP001189756">
    <property type="component" value="Unassembled WGS sequence"/>
</dbReference>
<dbReference type="RefSeq" id="WP_316685532.1">
    <property type="nucleotide sequence ID" value="NZ_CATZAZ010000017.1"/>
</dbReference>
<name>A0AAD2BUL8_9RALS</name>
<evidence type="ECO:0000313" key="3">
    <source>
        <dbReference type="Proteomes" id="UP001189756"/>
    </source>
</evidence>